<keyword evidence="3" id="KW-1185">Reference proteome</keyword>
<evidence type="ECO:0000256" key="1">
    <source>
        <dbReference type="SAM" id="MobiDB-lite"/>
    </source>
</evidence>
<accession>A0AAD7WSE8</accession>
<gene>
    <name evidence="2" type="ORF">AAFF_G00295650</name>
</gene>
<comment type="caution">
    <text evidence="2">The sequence shown here is derived from an EMBL/GenBank/DDBJ whole genome shotgun (WGS) entry which is preliminary data.</text>
</comment>
<protein>
    <submittedName>
        <fullName evidence="2">Uncharacterized protein</fullName>
    </submittedName>
</protein>
<evidence type="ECO:0000313" key="3">
    <source>
        <dbReference type="Proteomes" id="UP001221898"/>
    </source>
</evidence>
<dbReference type="EMBL" id="JAINUG010000042">
    <property type="protein sequence ID" value="KAJ8406649.1"/>
    <property type="molecule type" value="Genomic_DNA"/>
</dbReference>
<dbReference type="Proteomes" id="UP001221898">
    <property type="component" value="Unassembled WGS sequence"/>
</dbReference>
<proteinExistence type="predicted"/>
<name>A0AAD7WSE8_9TELE</name>
<evidence type="ECO:0000313" key="2">
    <source>
        <dbReference type="EMBL" id="KAJ8406649.1"/>
    </source>
</evidence>
<reference evidence="2" key="1">
    <citation type="journal article" date="2023" name="Science">
        <title>Genome structures resolve the early diversification of teleost fishes.</title>
        <authorList>
            <person name="Parey E."/>
            <person name="Louis A."/>
            <person name="Montfort J."/>
            <person name="Bouchez O."/>
            <person name="Roques C."/>
            <person name="Iampietro C."/>
            <person name="Lluch J."/>
            <person name="Castinel A."/>
            <person name="Donnadieu C."/>
            <person name="Desvignes T."/>
            <person name="Floi Bucao C."/>
            <person name="Jouanno E."/>
            <person name="Wen M."/>
            <person name="Mejri S."/>
            <person name="Dirks R."/>
            <person name="Jansen H."/>
            <person name="Henkel C."/>
            <person name="Chen W.J."/>
            <person name="Zahm M."/>
            <person name="Cabau C."/>
            <person name="Klopp C."/>
            <person name="Thompson A.W."/>
            <person name="Robinson-Rechavi M."/>
            <person name="Braasch I."/>
            <person name="Lecointre G."/>
            <person name="Bobe J."/>
            <person name="Postlethwait J.H."/>
            <person name="Berthelot C."/>
            <person name="Roest Crollius H."/>
            <person name="Guiguen Y."/>
        </authorList>
    </citation>
    <scope>NUCLEOTIDE SEQUENCE</scope>
    <source>
        <strain evidence="2">NC1722</strain>
    </source>
</reference>
<organism evidence="2 3">
    <name type="scientific">Aldrovandia affinis</name>
    <dbReference type="NCBI Taxonomy" id="143900"/>
    <lineage>
        <taxon>Eukaryota</taxon>
        <taxon>Metazoa</taxon>
        <taxon>Chordata</taxon>
        <taxon>Craniata</taxon>
        <taxon>Vertebrata</taxon>
        <taxon>Euteleostomi</taxon>
        <taxon>Actinopterygii</taxon>
        <taxon>Neopterygii</taxon>
        <taxon>Teleostei</taxon>
        <taxon>Notacanthiformes</taxon>
        <taxon>Halosauridae</taxon>
        <taxon>Aldrovandia</taxon>
    </lineage>
</organism>
<feature type="region of interest" description="Disordered" evidence="1">
    <location>
        <begin position="20"/>
        <end position="51"/>
    </location>
</feature>
<dbReference type="AlphaFoldDB" id="A0AAD7WSE8"/>
<sequence>MSALRVDGVEMRLFTMPGRAQGLREEHGSNHPPGWFCNPSPRSSERGHEQTLRFPDNPAAALFCIADTLKCRWTVGVTPIVVTFSRLAVALPGCELGYAKETPVTVL</sequence>